<feature type="compositionally biased region" description="Low complexity" evidence="1">
    <location>
        <begin position="495"/>
        <end position="539"/>
    </location>
</feature>
<comment type="caution">
    <text evidence="3">The sequence shown here is derived from an EMBL/GenBank/DDBJ whole genome shotgun (WGS) entry which is preliminary data.</text>
</comment>
<dbReference type="Pfam" id="PF01497">
    <property type="entry name" value="Peripla_BP_2"/>
    <property type="match status" value="1"/>
</dbReference>
<reference evidence="3 4" key="1">
    <citation type="submission" date="2013-09" db="EMBL/GenBank/DDBJ databases">
        <title>Whole genome sequencing of Halarchaeum acidiphilum strain MH1-52-1.</title>
        <authorList>
            <person name="Shimane Y."/>
            <person name="Minegishi H."/>
            <person name="Nishi S."/>
            <person name="Echigo A."/>
            <person name="Shuto A."/>
            <person name="Konishi M."/>
            <person name="Ito T."/>
            <person name="Ohkuma M."/>
            <person name="Ohta Y."/>
            <person name="Nagano Y."/>
            <person name="Tsubouchi T."/>
            <person name="Mori K."/>
            <person name="Usui K."/>
            <person name="Kamekura M."/>
            <person name="Usami R."/>
            <person name="Takaki Y."/>
            <person name="Hatada Y."/>
        </authorList>
    </citation>
    <scope>NUCLEOTIDE SEQUENCE [LARGE SCALE GENOMIC DNA]</scope>
    <source>
        <strain evidence="3 4">JCM 16109</strain>
    </source>
</reference>
<feature type="region of interest" description="Disordered" evidence="1">
    <location>
        <begin position="487"/>
        <end position="539"/>
    </location>
</feature>
<name>U3A1R2_9EURY</name>
<sequence length="562" mass="57935">MDGAPKRIVVVGASGAQTVWELGAQDRVVGISSYTSYLDNASAKPTVVDSYGYAKVEDVLARSPDLVLLANIQKDKTAQRLREAGVTVYKFHEASSIDDIEAKTRLTGHLVGNCDEADDTVDLMEDHMDTVREVRERADDTPTMYYPQTGGFTSGPGSFITDVMSLAGAHNIALDGDFTTSYPQPSEEFVVNQDPDWLLATYTASTKSKDAKDLLPQTKVVSHTRAYQNGNVVKVNANHVSQPAPRVVYAIENITRAIHPDAWAAVTGSAVPSGGSLDDSDHDYSVGVTTTTTETPPQSESGATANATVSFARANASVTASIRNASGNVSVDFANASAANASVTNASANASVTNISANATAVTGANVSLANGTRAGNLTLTVSDPTTAVPNGTDPLDVANASASRYFVLNATGVSDANVSEATIRFRVAPDDLPNGTDSANVTLYRHHNGTWNALPTTHLNGSAYAATTSGFSTYAIGAANATTVANESASGNETTSTVTTTASASTATTTTTTTTNASPSASTTSTANASSTSTTSGSSPGFGFGLAALALSLAALALRRR</sequence>
<dbReference type="GO" id="GO:0071281">
    <property type="term" value="P:cellular response to iron ion"/>
    <property type="evidence" value="ECO:0007669"/>
    <property type="project" value="TreeGrafter"/>
</dbReference>
<dbReference type="eggNOG" id="arCOG03504">
    <property type="taxonomic scope" value="Archaea"/>
</dbReference>
<dbReference type="eggNOG" id="arCOG04233">
    <property type="taxonomic scope" value="Archaea"/>
</dbReference>
<dbReference type="Proteomes" id="UP000016986">
    <property type="component" value="Unassembled WGS sequence"/>
</dbReference>
<dbReference type="InterPro" id="IPR002491">
    <property type="entry name" value="ABC_transptr_periplasmic_BD"/>
</dbReference>
<dbReference type="AlphaFoldDB" id="U3A1R2"/>
<evidence type="ECO:0000256" key="1">
    <source>
        <dbReference type="SAM" id="MobiDB-lite"/>
    </source>
</evidence>
<evidence type="ECO:0000313" key="3">
    <source>
        <dbReference type="EMBL" id="GAD51589.1"/>
    </source>
</evidence>
<evidence type="ECO:0000259" key="2">
    <source>
        <dbReference type="PROSITE" id="PS50983"/>
    </source>
</evidence>
<keyword evidence="4" id="KW-1185">Reference proteome</keyword>
<gene>
    <name evidence="3" type="ORF">MBEHAL_0349</name>
</gene>
<protein>
    <submittedName>
        <fullName evidence="3">Vitamin B12 ABC transporter, B12-binding component BtuF</fullName>
    </submittedName>
</protein>
<dbReference type="InterPro" id="IPR050902">
    <property type="entry name" value="ABC_Transporter_SBP"/>
</dbReference>
<dbReference type="PROSITE" id="PS50983">
    <property type="entry name" value="FE_B12_PBP"/>
    <property type="match status" value="1"/>
</dbReference>
<accession>U3A1R2</accession>
<feature type="domain" description="Fe/B12 periplasmic-binding" evidence="2">
    <location>
        <begin position="7"/>
        <end position="262"/>
    </location>
</feature>
<proteinExistence type="predicted"/>
<dbReference type="NCBIfam" id="TIGR04213">
    <property type="entry name" value="PGF_pre_PGF"/>
    <property type="match status" value="1"/>
</dbReference>
<dbReference type="PANTHER" id="PTHR30535:SF34">
    <property type="entry name" value="MOLYBDATE-BINDING PROTEIN MOLA"/>
    <property type="match status" value="1"/>
</dbReference>
<dbReference type="SUPFAM" id="SSF53807">
    <property type="entry name" value="Helical backbone' metal receptor"/>
    <property type="match status" value="1"/>
</dbReference>
<organism evidence="3 4">
    <name type="scientific">Halarchaeum acidiphilum MH1-52-1</name>
    <dbReference type="NCBI Taxonomy" id="1261545"/>
    <lineage>
        <taxon>Archaea</taxon>
        <taxon>Methanobacteriati</taxon>
        <taxon>Methanobacteriota</taxon>
        <taxon>Stenosarchaea group</taxon>
        <taxon>Halobacteria</taxon>
        <taxon>Halobacteriales</taxon>
        <taxon>Halobacteriaceae</taxon>
    </lineage>
</organism>
<dbReference type="InterPro" id="IPR026453">
    <property type="entry name" value="PGF_pre_PGF"/>
</dbReference>
<dbReference type="Gene3D" id="3.40.50.1980">
    <property type="entry name" value="Nitrogenase molybdenum iron protein domain"/>
    <property type="match status" value="2"/>
</dbReference>
<dbReference type="EMBL" id="BATA01000004">
    <property type="protein sequence ID" value="GAD51589.1"/>
    <property type="molecule type" value="Genomic_DNA"/>
</dbReference>
<evidence type="ECO:0000313" key="4">
    <source>
        <dbReference type="Proteomes" id="UP000016986"/>
    </source>
</evidence>
<dbReference type="PANTHER" id="PTHR30535">
    <property type="entry name" value="VITAMIN B12-BINDING PROTEIN"/>
    <property type="match status" value="1"/>
</dbReference>